<sequence length="298" mass="32872">MNWAAEATLTDFQRDLIIALAGGLVGVLGTMAIEYVKARREPSKRLSYDAETRTAIVSADEQVRPRLGLTYNGRNVEDLSSVAFTVENTGNRVVQQQQLRFRFADGSEVLDAAATSSHEAEWGVQRRPDLEQSRREAVFAIGHLERGQRVTFRLLASGRDSGSWEVIPHNPLGDVDLRERSAARMKDDREHMPAFFSLSFLLFTVPPVFSAFGFFGELAAAFLSASFLAAVVPHLAPTARALRDVLFRSRQPTTGHIYTFSGDVRATAVTFGDTGTINYTDDRTNPTGHPNPADPTQE</sequence>
<dbReference type="RefSeq" id="WP_061927175.1">
    <property type="nucleotide sequence ID" value="NZ_KQ948866.1"/>
</dbReference>
<keyword evidence="4" id="KW-1185">Reference proteome</keyword>
<dbReference type="Proteomes" id="UP000053024">
    <property type="component" value="Unassembled WGS sequence"/>
</dbReference>
<comment type="caution">
    <text evidence="3">The sequence shown here is derived from an EMBL/GenBank/DDBJ whole genome shotgun (WGS) entry which is preliminary data.</text>
</comment>
<organism evidence="3 4">
    <name type="scientific">Streptomyces bungoensis</name>
    <dbReference type="NCBI Taxonomy" id="285568"/>
    <lineage>
        <taxon>Bacteria</taxon>
        <taxon>Bacillati</taxon>
        <taxon>Actinomycetota</taxon>
        <taxon>Actinomycetes</taxon>
        <taxon>Kitasatosporales</taxon>
        <taxon>Streptomycetaceae</taxon>
        <taxon>Streptomyces</taxon>
    </lineage>
</organism>
<name>A0A101SUL5_9ACTN</name>
<dbReference type="OrthoDB" id="4211773at2"/>
<dbReference type="AlphaFoldDB" id="A0A101SUL5"/>
<evidence type="ECO:0000313" key="4">
    <source>
        <dbReference type="Proteomes" id="UP000053024"/>
    </source>
</evidence>
<dbReference type="EMBL" id="LMWX01000048">
    <property type="protein sequence ID" value="KUN80342.1"/>
    <property type="molecule type" value="Genomic_DNA"/>
</dbReference>
<accession>A0A101SUL5</accession>
<feature type="region of interest" description="Disordered" evidence="1">
    <location>
        <begin position="276"/>
        <end position="298"/>
    </location>
</feature>
<protein>
    <submittedName>
        <fullName evidence="3">Uncharacterized protein</fullName>
    </submittedName>
</protein>
<reference evidence="3 4" key="1">
    <citation type="submission" date="2015-10" db="EMBL/GenBank/DDBJ databases">
        <title>Draft genome sequence of Streptomyces bungoensis DSM 41781, type strain for the species Streptomyces bungoensis.</title>
        <authorList>
            <person name="Ruckert C."/>
            <person name="Winkler A."/>
            <person name="Kalinowski J."/>
            <person name="Kampfer P."/>
            <person name="Glaeser S."/>
        </authorList>
    </citation>
    <scope>NUCLEOTIDE SEQUENCE [LARGE SCALE GENOMIC DNA]</scope>
    <source>
        <strain evidence="3 4">DSM 41781</strain>
    </source>
</reference>
<evidence type="ECO:0000256" key="1">
    <source>
        <dbReference type="SAM" id="MobiDB-lite"/>
    </source>
</evidence>
<evidence type="ECO:0000256" key="2">
    <source>
        <dbReference type="SAM" id="Phobius"/>
    </source>
</evidence>
<evidence type="ECO:0000313" key="3">
    <source>
        <dbReference type="EMBL" id="KUN80342.1"/>
    </source>
</evidence>
<feature type="transmembrane region" description="Helical" evidence="2">
    <location>
        <begin position="16"/>
        <end position="36"/>
    </location>
</feature>
<keyword evidence="2" id="KW-1133">Transmembrane helix</keyword>
<keyword evidence="2" id="KW-0472">Membrane</keyword>
<keyword evidence="2" id="KW-0812">Transmembrane</keyword>
<feature type="transmembrane region" description="Helical" evidence="2">
    <location>
        <begin position="221"/>
        <end position="242"/>
    </location>
</feature>
<gene>
    <name evidence="3" type="ORF">AQJ66_26755</name>
</gene>
<feature type="transmembrane region" description="Helical" evidence="2">
    <location>
        <begin position="194"/>
        <end position="215"/>
    </location>
</feature>
<proteinExistence type="predicted"/>